<evidence type="ECO:0000256" key="1">
    <source>
        <dbReference type="ARBA" id="ARBA00001974"/>
    </source>
</evidence>
<evidence type="ECO:0000313" key="8">
    <source>
        <dbReference type="EMBL" id="MFD1166545.1"/>
    </source>
</evidence>
<evidence type="ECO:0000259" key="7">
    <source>
        <dbReference type="Pfam" id="PF05199"/>
    </source>
</evidence>
<dbReference type="PANTHER" id="PTHR42784:SF1">
    <property type="entry name" value="PYRANOSE 2-OXIDASE"/>
    <property type="match status" value="1"/>
</dbReference>
<evidence type="ECO:0000313" key="9">
    <source>
        <dbReference type="Proteomes" id="UP001597205"/>
    </source>
</evidence>
<reference evidence="9" key="1">
    <citation type="journal article" date="2019" name="Int. J. Syst. Evol. Microbiol.">
        <title>The Global Catalogue of Microorganisms (GCM) 10K type strain sequencing project: providing services to taxonomists for standard genome sequencing and annotation.</title>
        <authorList>
            <consortium name="The Broad Institute Genomics Platform"/>
            <consortium name="The Broad Institute Genome Sequencing Center for Infectious Disease"/>
            <person name="Wu L."/>
            <person name="Ma J."/>
        </authorList>
    </citation>
    <scope>NUCLEOTIDE SEQUENCE [LARGE SCALE GENOMIC DNA]</scope>
    <source>
        <strain evidence="9">CCUG 52468</strain>
    </source>
</reference>
<protein>
    <submittedName>
        <fullName evidence="8">GMC oxidoreductase</fullName>
    </submittedName>
</protein>
<evidence type="ECO:0000256" key="2">
    <source>
        <dbReference type="ARBA" id="ARBA00010790"/>
    </source>
</evidence>
<evidence type="ECO:0000256" key="5">
    <source>
        <dbReference type="ARBA" id="ARBA00023002"/>
    </source>
</evidence>
<dbReference type="RefSeq" id="WP_380897292.1">
    <property type="nucleotide sequence ID" value="NZ_JBHTKY010000020.1"/>
</dbReference>
<sequence>MNNNIYDAIVVGTGISGGWAAKELCEKGMKTLVLDRGRDVKHIVDYEDMKSPWELPYRGRITLQQILDNPIQSKVYNYNERSRKFFIQDQDQPYEQDKPFEWVRGSQVGGKSLIWGRQCYRRSQWDFEANIKDGHGVDWPIRYEDIAPWYSYVEKFVGVTGTIEGLSYLPDGEFIPPMPMNCVEQEVAKRVKGKFSDGRMIIHGRSANLTKKIGTRGPCQHKGSCDSGHACSLGGYFSSNAATLPAAAATGNMTLRPFSMVQEILYDKEKKKAIGVRIVDTETLKSEEFFAKIIFLNSSAIQTAAILLNSTSDAFPNGLGNSSGQIGRNLMDMPYGAGASGQYEGFEDKYTFGHRPTGIFVPRFRNLNEATKHKDFLRGYTFQGGAGRWRKGASDGIGKSFKEELLDPAENWSMSITGFGEHLPYNENRMYLSKDKKDKFGMPIVHVSCEFRQNETEMLKDMMVAAAELLEAGGLKNVTTHHHVKLPGECIHESGTARMGRDPKTSVLNGWNQMHEVPNVFITDAAAMASSGTTPGPSITYMALTARAVDYAVKELKKLNI</sequence>
<dbReference type="InterPro" id="IPR036188">
    <property type="entry name" value="FAD/NAD-bd_sf"/>
</dbReference>
<name>A0ABW3RMU6_9SPHI</name>
<organism evidence="8 9">
    <name type="scientific">Sphingobacterium daejeonense</name>
    <dbReference type="NCBI Taxonomy" id="371142"/>
    <lineage>
        <taxon>Bacteria</taxon>
        <taxon>Pseudomonadati</taxon>
        <taxon>Bacteroidota</taxon>
        <taxon>Sphingobacteriia</taxon>
        <taxon>Sphingobacteriales</taxon>
        <taxon>Sphingobacteriaceae</taxon>
        <taxon>Sphingobacterium</taxon>
    </lineage>
</organism>
<comment type="similarity">
    <text evidence="2">Belongs to the GMC oxidoreductase family.</text>
</comment>
<feature type="domain" description="Glucose-methanol-choline oxidoreductase N-terminal" evidence="6">
    <location>
        <begin position="10"/>
        <end position="333"/>
    </location>
</feature>
<gene>
    <name evidence="8" type="ORF">ACFQ2C_13100</name>
</gene>
<proteinExistence type="inferred from homology"/>
<dbReference type="InterPro" id="IPR051473">
    <property type="entry name" value="P2Ox-like"/>
</dbReference>
<evidence type="ECO:0000259" key="6">
    <source>
        <dbReference type="Pfam" id="PF00732"/>
    </source>
</evidence>
<keyword evidence="3" id="KW-0285">Flavoprotein</keyword>
<dbReference type="Pfam" id="PF00732">
    <property type="entry name" value="GMC_oxred_N"/>
    <property type="match status" value="1"/>
</dbReference>
<evidence type="ECO:0000256" key="4">
    <source>
        <dbReference type="ARBA" id="ARBA00022827"/>
    </source>
</evidence>
<comment type="caution">
    <text evidence="8">The sequence shown here is derived from an EMBL/GenBank/DDBJ whole genome shotgun (WGS) entry which is preliminary data.</text>
</comment>
<dbReference type="InterPro" id="IPR007867">
    <property type="entry name" value="GMC_OxRtase_C"/>
</dbReference>
<dbReference type="SUPFAM" id="SSF51905">
    <property type="entry name" value="FAD/NAD(P)-binding domain"/>
    <property type="match status" value="1"/>
</dbReference>
<comment type="cofactor">
    <cofactor evidence="1">
        <name>FAD</name>
        <dbReference type="ChEBI" id="CHEBI:57692"/>
    </cofactor>
</comment>
<dbReference type="SUPFAM" id="SSF54373">
    <property type="entry name" value="FAD-linked reductases, C-terminal domain"/>
    <property type="match status" value="1"/>
</dbReference>
<keyword evidence="9" id="KW-1185">Reference proteome</keyword>
<dbReference type="Gene3D" id="3.50.50.60">
    <property type="entry name" value="FAD/NAD(P)-binding domain"/>
    <property type="match status" value="2"/>
</dbReference>
<dbReference type="Proteomes" id="UP001597205">
    <property type="component" value="Unassembled WGS sequence"/>
</dbReference>
<dbReference type="Pfam" id="PF05199">
    <property type="entry name" value="GMC_oxred_C"/>
    <property type="match status" value="1"/>
</dbReference>
<keyword evidence="5" id="KW-0560">Oxidoreductase</keyword>
<keyword evidence="4" id="KW-0274">FAD</keyword>
<accession>A0ABW3RMU6</accession>
<evidence type="ECO:0000256" key="3">
    <source>
        <dbReference type="ARBA" id="ARBA00022630"/>
    </source>
</evidence>
<dbReference type="InterPro" id="IPR000172">
    <property type="entry name" value="GMC_OxRdtase_N"/>
</dbReference>
<dbReference type="EMBL" id="JBHTKY010000020">
    <property type="protein sequence ID" value="MFD1166545.1"/>
    <property type="molecule type" value="Genomic_DNA"/>
</dbReference>
<dbReference type="PANTHER" id="PTHR42784">
    <property type="entry name" value="PYRANOSE 2-OXIDASE"/>
    <property type="match status" value="1"/>
</dbReference>
<feature type="domain" description="Glucose-methanol-choline oxidoreductase C-terminal" evidence="7">
    <location>
        <begin position="424"/>
        <end position="544"/>
    </location>
</feature>